<accession>A0ABX2IKG2</accession>
<dbReference type="PANTHER" id="PTHR46401">
    <property type="entry name" value="GLYCOSYLTRANSFERASE WBBK-RELATED"/>
    <property type="match status" value="1"/>
</dbReference>
<gene>
    <name evidence="2" type="ORF">HRQ87_00935</name>
</gene>
<evidence type="ECO:0000313" key="3">
    <source>
        <dbReference type="Proteomes" id="UP000777935"/>
    </source>
</evidence>
<sequence length="403" mass="45087">MPGAGTKTATTTNNPVARCLDLTRLLSRTGKTLTGVDRVELAYLRYFLADPVPMFGFAKTAFGYVLLDQEGAQDFERRLVQNDWLKVDFLSYVARKLNPDRKKAETTLRKTAILRGRHAGQIFQQAMPKGTEYWNVGHSNLDISVFNAVKTVTGATINVLIHDVIPLDHPEFQRQGTVEAFEKKMRNVSAMADFVVYNSYDSQKRTEYYFAKWGRVPDSIVAHLGIDLVPPDPVGLPDALNLDYPFFMVLGTIEPRKNHAFLLDLWADFGAKANLIIIGTRGWRNEDVFERLDNHPPGVTELSGLSDAAVSYLLTKTNGLLFPTIAEGYGFPPAEAALAGAPVLCNDLPIFREFLGDYPIYVTVSDAYGWKMKINELVGGKKHCKSIMLPTWAHHFETVLRIT</sequence>
<proteinExistence type="predicted"/>
<reference evidence="2 3" key="1">
    <citation type="submission" date="2020-06" db="EMBL/GenBank/DDBJ databases">
        <title>Sulfitobacter algicola sp. nov., isolated from green algae.</title>
        <authorList>
            <person name="Wang C."/>
        </authorList>
    </citation>
    <scope>NUCLEOTIDE SEQUENCE [LARGE SCALE GENOMIC DNA]</scope>
    <source>
        <strain evidence="2 3">1151</strain>
    </source>
</reference>
<evidence type="ECO:0000313" key="2">
    <source>
        <dbReference type="EMBL" id="NSX53359.1"/>
    </source>
</evidence>
<dbReference type="Proteomes" id="UP000777935">
    <property type="component" value="Unassembled WGS sequence"/>
</dbReference>
<dbReference type="RefSeq" id="WP_174134478.1">
    <property type="nucleotide sequence ID" value="NZ_JABUFE010000001.1"/>
</dbReference>
<dbReference type="SUPFAM" id="SSF53756">
    <property type="entry name" value="UDP-Glycosyltransferase/glycogen phosphorylase"/>
    <property type="match status" value="1"/>
</dbReference>
<comment type="caution">
    <text evidence="2">The sequence shown here is derived from an EMBL/GenBank/DDBJ whole genome shotgun (WGS) entry which is preliminary data.</text>
</comment>
<dbReference type="PANTHER" id="PTHR46401:SF9">
    <property type="entry name" value="MANNOSYLTRANSFERASE A"/>
    <property type="match status" value="1"/>
</dbReference>
<feature type="domain" description="Glycosyl transferase family 1" evidence="1">
    <location>
        <begin position="240"/>
        <end position="385"/>
    </location>
</feature>
<evidence type="ECO:0000259" key="1">
    <source>
        <dbReference type="Pfam" id="PF00534"/>
    </source>
</evidence>
<keyword evidence="3" id="KW-1185">Reference proteome</keyword>
<dbReference type="EMBL" id="JABUFE010000001">
    <property type="protein sequence ID" value="NSX53359.1"/>
    <property type="molecule type" value="Genomic_DNA"/>
</dbReference>
<dbReference type="Gene3D" id="3.40.50.2000">
    <property type="entry name" value="Glycogen Phosphorylase B"/>
    <property type="match status" value="1"/>
</dbReference>
<name>A0ABX2IKG2_9RHOB</name>
<dbReference type="InterPro" id="IPR001296">
    <property type="entry name" value="Glyco_trans_1"/>
</dbReference>
<protein>
    <submittedName>
        <fullName evidence="2">Glycosyltransferase</fullName>
    </submittedName>
</protein>
<organism evidence="2 3">
    <name type="scientific">Parasulfitobacter algicola</name>
    <dbReference type="NCBI Taxonomy" id="2614809"/>
    <lineage>
        <taxon>Bacteria</taxon>
        <taxon>Pseudomonadati</taxon>
        <taxon>Pseudomonadota</taxon>
        <taxon>Alphaproteobacteria</taxon>
        <taxon>Rhodobacterales</taxon>
        <taxon>Roseobacteraceae</taxon>
        <taxon>Parasulfitobacter</taxon>
    </lineage>
</organism>
<dbReference type="Pfam" id="PF00534">
    <property type="entry name" value="Glycos_transf_1"/>
    <property type="match status" value="1"/>
</dbReference>